<dbReference type="RefSeq" id="WP_077690183.1">
    <property type="nucleotide sequence ID" value="NZ_MCOK01000001.1"/>
</dbReference>
<dbReference type="InterPro" id="IPR050493">
    <property type="entry name" value="FAD-dep_Monooxygenase_BioMet"/>
</dbReference>
<dbReference type="STRING" id="501010.NOSIN_08250"/>
<dbReference type="OrthoDB" id="9782160at2"/>
<protein>
    <submittedName>
        <fullName evidence="5">Monooxygenase</fullName>
    </submittedName>
</protein>
<evidence type="ECO:0000256" key="2">
    <source>
        <dbReference type="ARBA" id="ARBA00023033"/>
    </source>
</evidence>
<keyword evidence="2 5" id="KW-0503">Monooxygenase</keyword>
<dbReference type="GO" id="GO:0071949">
    <property type="term" value="F:FAD binding"/>
    <property type="evidence" value="ECO:0007669"/>
    <property type="project" value="InterPro"/>
</dbReference>
<evidence type="ECO:0000256" key="1">
    <source>
        <dbReference type="ARBA" id="ARBA00023002"/>
    </source>
</evidence>
<dbReference type="AlphaFoldDB" id="A0A1V3BZB5"/>
<evidence type="ECO:0000313" key="6">
    <source>
        <dbReference type="Proteomes" id="UP000189004"/>
    </source>
</evidence>
<dbReference type="Proteomes" id="UP000189004">
    <property type="component" value="Unassembled WGS sequence"/>
</dbReference>
<gene>
    <name evidence="5" type="ORF">NOSIN_08250</name>
</gene>
<name>A0A1V3BZB5_9ACTN</name>
<dbReference type="EMBL" id="MCOK01000001">
    <property type="protein sequence ID" value="OOC53795.1"/>
    <property type="molecule type" value="Genomic_DNA"/>
</dbReference>
<dbReference type="PANTHER" id="PTHR13789">
    <property type="entry name" value="MONOOXYGENASE"/>
    <property type="match status" value="1"/>
</dbReference>
<sequence>MVDVLVIGSGIAGTAAALALHKAGVRVSVHEAHPDSGADIGAFLTLAGNGMTALAQFGADKEVARHGFRLTSMRLTDGSGAEIATSPLGRAEDPLSRYRCMRRAALCRALRSEARRRGIEVRHGRRLASAVETAGGVAATFSDGETVEGDLLVGADGLGSVVRPLIDPGSVPRRYAGQNIFYGYSTRADPPHTSERIEMIRGSASSFGYAVSPEGETSWFARLPGDELPTAEINGTPPEHWRRHLLDTLRADTTPAADIVAATDGPAMVTNAYDLPVGGTWHTRRMLVIGDAAHAASPATGQGASMALEDAVVLAKALRDTDSTAAALSAYDRLRRVLVEGNTQRSAEMTRGTAHRGRVTPPNGSALKGDQHLDRHMAWHDRLPVADT</sequence>
<accession>A0A1V3BZB5</accession>
<dbReference type="Gene3D" id="3.50.50.60">
    <property type="entry name" value="FAD/NAD(P)-binding domain"/>
    <property type="match status" value="1"/>
</dbReference>
<dbReference type="SUPFAM" id="SSF51905">
    <property type="entry name" value="FAD/NAD(P)-binding domain"/>
    <property type="match status" value="1"/>
</dbReference>
<feature type="region of interest" description="Disordered" evidence="3">
    <location>
        <begin position="344"/>
        <end position="374"/>
    </location>
</feature>
<comment type="caution">
    <text evidence="5">The sequence shown here is derived from an EMBL/GenBank/DDBJ whole genome shotgun (WGS) entry which is preliminary data.</text>
</comment>
<dbReference type="PRINTS" id="PR00420">
    <property type="entry name" value="RNGMNOXGNASE"/>
</dbReference>
<evidence type="ECO:0000256" key="3">
    <source>
        <dbReference type="SAM" id="MobiDB-lite"/>
    </source>
</evidence>
<organism evidence="5 6">
    <name type="scientific">Nocardiopsis sinuspersici</name>
    <dbReference type="NCBI Taxonomy" id="501010"/>
    <lineage>
        <taxon>Bacteria</taxon>
        <taxon>Bacillati</taxon>
        <taxon>Actinomycetota</taxon>
        <taxon>Actinomycetes</taxon>
        <taxon>Streptosporangiales</taxon>
        <taxon>Nocardiopsidaceae</taxon>
        <taxon>Nocardiopsis</taxon>
    </lineage>
</organism>
<feature type="domain" description="FAD-binding" evidence="4">
    <location>
        <begin position="2"/>
        <end position="345"/>
    </location>
</feature>
<reference evidence="6" key="1">
    <citation type="submission" date="2016-08" db="EMBL/GenBank/DDBJ databases">
        <authorList>
            <person name="Tokovenko B."/>
            <person name="Kalinowski J."/>
        </authorList>
    </citation>
    <scope>NUCLEOTIDE SEQUENCE [LARGE SCALE GENOMIC DNA]</scope>
    <source>
        <strain evidence="6">UTMC102</strain>
    </source>
</reference>
<dbReference type="GO" id="GO:0004497">
    <property type="term" value="F:monooxygenase activity"/>
    <property type="evidence" value="ECO:0007669"/>
    <property type="project" value="UniProtKB-KW"/>
</dbReference>
<dbReference type="InterPro" id="IPR002938">
    <property type="entry name" value="FAD-bd"/>
</dbReference>
<evidence type="ECO:0000259" key="4">
    <source>
        <dbReference type="Pfam" id="PF01494"/>
    </source>
</evidence>
<dbReference type="PANTHER" id="PTHR13789:SF309">
    <property type="entry name" value="PUTATIVE (AFU_ORTHOLOGUE AFUA_6G14510)-RELATED"/>
    <property type="match status" value="1"/>
</dbReference>
<keyword evidence="6" id="KW-1185">Reference proteome</keyword>
<keyword evidence="1" id="KW-0560">Oxidoreductase</keyword>
<dbReference type="InterPro" id="IPR036188">
    <property type="entry name" value="FAD/NAD-bd_sf"/>
</dbReference>
<evidence type="ECO:0000313" key="5">
    <source>
        <dbReference type="EMBL" id="OOC53795.1"/>
    </source>
</evidence>
<proteinExistence type="predicted"/>
<dbReference type="Pfam" id="PF01494">
    <property type="entry name" value="FAD_binding_3"/>
    <property type="match status" value="1"/>
</dbReference>